<evidence type="ECO:0000313" key="2">
    <source>
        <dbReference type="Proteomes" id="UP000750711"/>
    </source>
</evidence>
<dbReference type="Proteomes" id="UP000750711">
    <property type="component" value="Unassembled WGS sequence"/>
</dbReference>
<evidence type="ECO:0000313" key="1">
    <source>
        <dbReference type="EMBL" id="KAH0555768.1"/>
    </source>
</evidence>
<organism evidence="1 2">
    <name type="scientific">Trichoglossum hirsutum</name>
    <dbReference type="NCBI Taxonomy" id="265104"/>
    <lineage>
        <taxon>Eukaryota</taxon>
        <taxon>Fungi</taxon>
        <taxon>Dikarya</taxon>
        <taxon>Ascomycota</taxon>
        <taxon>Pezizomycotina</taxon>
        <taxon>Geoglossomycetes</taxon>
        <taxon>Geoglossales</taxon>
        <taxon>Geoglossaceae</taxon>
        <taxon>Trichoglossum</taxon>
    </lineage>
</organism>
<sequence length="54" mass="6378">MDFHRVLTAPRKFTKMAKYFPVQNDLNTLQLADLFCRNIVKEFSMLRSIISDRG</sequence>
<accession>A0A9P8L7H2</accession>
<dbReference type="AlphaFoldDB" id="A0A9P8L7H2"/>
<gene>
    <name evidence="1" type="ORF">GP486_006288</name>
</gene>
<reference evidence="1" key="1">
    <citation type="submission" date="2021-03" db="EMBL/GenBank/DDBJ databases">
        <title>Comparative genomics and phylogenomic investigation of the class Geoglossomycetes provide insights into ecological specialization and systematics.</title>
        <authorList>
            <person name="Melie T."/>
            <person name="Pirro S."/>
            <person name="Miller A.N."/>
            <person name="Quandt A."/>
        </authorList>
    </citation>
    <scope>NUCLEOTIDE SEQUENCE</scope>
    <source>
        <strain evidence="1">CAQ_001_2017</strain>
    </source>
</reference>
<proteinExistence type="predicted"/>
<protein>
    <submittedName>
        <fullName evidence="1">Uncharacterized protein</fullName>
    </submittedName>
</protein>
<dbReference type="EMBL" id="JAGHQM010001370">
    <property type="protein sequence ID" value="KAH0555768.1"/>
    <property type="molecule type" value="Genomic_DNA"/>
</dbReference>
<comment type="caution">
    <text evidence="1">The sequence shown here is derived from an EMBL/GenBank/DDBJ whole genome shotgun (WGS) entry which is preliminary data.</text>
</comment>
<feature type="non-terminal residue" evidence="1">
    <location>
        <position position="54"/>
    </location>
</feature>
<name>A0A9P8L7H2_9PEZI</name>
<keyword evidence="2" id="KW-1185">Reference proteome</keyword>